<keyword evidence="5" id="KW-0547">Nucleotide-binding</keyword>
<dbReference type="Gene3D" id="3.40.50.300">
    <property type="entry name" value="P-loop containing nucleotide triphosphate hydrolases"/>
    <property type="match status" value="1"/>
</dbReference>
<dbReference type="AlphaFoldDB" id="A0A381QYB0"/>
<evidence type="ECO:0000256" key="8">
    <source>
        <dbReference type="ARBA" id="ARBA00048743"/>
    </source>
</evidence>
<dbReference type="SUPFAM" id="SSF52540">
    <property type="entry name" value="P-loop containing nucleoside triphosphate hydrolases"/>
    <property type="match status" value="1"/>
</dbReference>
<dbReference type="EMBL" id="UINC01001555">
    <property type="protein sequence ID" value="SUZ83538.1"/>
    <property type="molecule type" value="Genomic_DNA"/>
</dbReference>
<comment type="similarity">
    <text evidence="1">Belongs to the thymidylate kinase family.</text>
</comment>
<dbReference type="InterPro" id="IPR027417">
    <property type="entry name" value="P-loop_NTPase"/>
</dbReference>
<evidence type="ECO:0000256" key="3">
    <source>
        <dbReference type="ARBA" id="ARBA00022679"/>
    </source>
</evidence>
<evidence type="ECO:0000256" key="1">
    <source>
        <dbReference type="ARBA" id="ARBA00009776"/>
    </source>
</evidence>
<dbReference type="InterPro" id="IPR018095">
    <property type="entry name" value="Thymidylate_kin_CS"/>
</dbReference>
<comment type="catalytic activity">
    <reaction evidence="8">
        <text>dTMP + ATP = dTDP + ADP</text>
        <dbReference type="Rhea" id="RHEA:13517"/>
        <dbReference type="ChEBI" id="CHEBI:30616"/>
        <dbReference type="ChEBI" id="CHEBI:58369"/>
        <dbReference type="ChEBI" id="CHEBI:63528"/>
        <dbReference type="ChEBI" id="CHEBI:456216"/>
        <dbReference type="EC" id="2.7.4.9"/>
    </reaction>
</comment>
<keyword evidence="7" id="KW-0067">ATP-binding</keyword>
<dbReference type="NCBIfam" id="TIGR00041">
    <property type="entry name" value="DTMP_kinase"/>
    <property type="match status" value="1"/>
</dbReference>
<dbReference type="CDD" id="cd01672">
    <property type="entry name" value="TMPK"/>
    <property type="match status" value="1"/>
</dbReference>
<reference evidence="10" key="1">
    <citation type="submission" date="2018-05" db="EMBL/GenBank/DDBJ databases">
        <authorList>
            <person name="Lanie J.A."/>
            <person name="Ng W.-L."/>
            <person name="Kazmierczak K.M."/>
            <person name="Andrzejewski T.M."/>
            <person name="Davidsen T.M."/>
            <person name="Wayne K.J."/>
            <person name="Tettelin H."/>
            <person name="Glass J.I."/>
            <person name="Rusch D."/>
            <person name="Podicherti R."/>
            <person name="Tsui H.-C.T."/>
            <person name="Winkler M.E."/>
        </authorList>
    </citation>
    <scope>NUCLEOTIDE SEQUENCE</scope>
</reference>
<sequence length="178" mass="18423">MLAESLGAVFTREPGGTPLGEQIRDLLLGTDGDAPCDRAEALLMAAARAQHVDRVVAPALAGGNDVVTDRYIGSSLAYQGAGRGLGVAAVAAVSAFAVDGVEADLVVLLDVDVASAASRLERSLDRIEQAGEEFHARVAAAYRDLAAADPQRWLVVDGRGSIDEVARCLQASVAERLA</sequence>
<keyword evidence="4" id="KW-0545">Nucleotide biosynthesis</keyword>
<dbReference type="PANTHER" id="PTHR10344">
    <property type="entry name" value="THYMIDYLATE KINASE"/>
    <property type="match status" value="1"/>
</dbReference>
<dbReference type="GO" id="GO:0006235">
    <property type="term" value="P:dTTP biosynthetic process"/>
    <property type="evidence" value="ECO:0007669"/>
    <property type="project" value="TreeGrafter"/>
</dbReference>
<dbReference type="HAMAP" id="MF_00165">
    <property type="entry name" value="Thymidylate_kinase"/>
    <property type="match status" value="1"/>
</dbReference>
<dbReference type="GO" id="GO:0005829">
    <property type="term" value="C:cytosol"/>
    <property type="evidence" value="ECO:0007669"/>
    <property type="project" value="TreeGrafter"/>
</dbReference>
<evidence type="ECO:0000256" key="5">
    <source>
        <dbReference type="ARBA" id="ARBA00022741"/>
    </source>
</evidence>
<evidence type="ECO:0000256" key="2">
    <source>
        <dbReference type="ARBA" id="ARBA00012980"/>
    </source>
</evidence>
<dbReference type="GO" id="GO:0006233">
    <property type="term" value="P:dTDP biosynthetic process"/>
    <property type="evidence" value="ECO:0007669"/>
    <property type="project" value="InterPro"/>
</dbReference>
<keyword evidence="6" id="KW-0418">Kinase</keyword>
<dbReference type="GO" id="GO:0004798">
    <property type="term" value="F:dTMP kinase activity"/>
    <property type="evidence" value="ECO:0007669"/>
    <property type="project" value="UniProtKB-EC"/>
</dbReference>
<evidence type="ECO:0000256" key="4">
    <source>
        <dbReference type="ARBA" id="ARBA00022727"/>
    </source>
</evidence>
<dbReference type="EC" id="2.7.4.9" evidence="2"/>
<feature type="domain" description="Thymidylate kinase-like" evidence="9">
    <location>
        <begin position="6"/>
        <end position="166"/>
    </location>
</feature>
<dbReference type="PROSITE" id="PS01331">
    <property type="entry name" value="THYMIDYLATE_KINASE"/>
    <property type="match status" value="1"/>
</dbReference>
<evidence type="ECO:0000256" key="7">
    <source>
        <dbReference type="ARBA" id="ARBA00022840"/>
    </source>
</evidence>
<accession>A0A381QYB0</accession>
<dbReference type="PANTHER" id="PTHR10344:SF4">
    <property type="entry name" value="UMP-CMP KINASE 2, MITOCHONDRIAL"/>
    <property type="match status" value="1"/>
</dbReference>
<keyword evidence="3" id="KW-0808">Transferase</keyword>
<dbReference type="InterPro" id="IPR018094">
    <property type="entry name" value="Thymidylate_kinase"/>
</dbReference>
<evidence type="ECO:0000256" key="6">
    <source>
        <dbReference type="ARBA" id="ARBA00022777"/>
    </source>
</evidence>
<dbReference type="InterPro" id="IPR039430">
    <property type="entry name" value="Thymidylate_kin-like_dom"/>
</dbReference>
<evidence type="ECO:0000259" key="9">
    <source>
        <dbReference type="Pfam" id="PF02223"/>
    </source>
</evidence>
<organism evidence="10">
    <name type="scientific">marine metagenome</name>
    <dbReference type="NCBI Taxonomy" id="408172"/>
    <lineage>
        <taxon>unclassified sequences</taxon>
        <taxon>metagenomes</taxon>
        <taxon>ecological metagenomes</taxon>
    </lineage>
</organism>
<protein>
    <recommendedName>
        <fullName evidence="2">dTMP kinase</fullName>
        <ecNumber evidence="2">2.7.4.9</ecNumber>
    </recommendedName>
</protein>
<dbReference type="GO" id="GO:0006227">
    <property type="term" value="P:dUDP biosynthetic process"/>
    <property type="evidence" value="ECO:0007669"/>
    <property type="project" value="TreeGrafter"/>
</dbReference>
<dbReference type="Pfam" id="PF02223">
    <property type="entry name" value="Thymidylate_kin"/>
    <property type="match status" value="1"/>
</dbReference>
<name>A0A381QYB0_9ZZZZ</name>
<dbReference type="GO" id="GO:0005524">
    <property type="term" value="F:ATP binding"/>
    <property type="evidence" value="ECO:0007669"/>
    <property type="project" value="UniProtKB-KW"/>
</dbReference>
<gene>
    <name evidence="10" type="ORF">METZ01_LOCUS36392</name>
</gene>
<proteinExistence type="inferred from homology"/>
<evidence type="ECO:0000313" key="10">
    <source>
        <dbReference type="EMBL" id="SUZ83538.1"/>
    </source>
</evidence>